<keyword evidence="3 5" id="KW-1133">Transmembrane helix</keyword>
<evidence type="ECO:0000256" key="3">
    <source>
        <dbReference type="ARBA" id="ARBA00022989"/>
    </source>
</evidence>
<reference evidence="8" key="1">
    <citation type="submission" date="2017-09" db="EMBL/GenBank/DDBJ databases">
        <title>Depth-based differentiation of microbial function through sediment-hosted aquifers and enrichment of novel symbionts in the deep terrestrial subsurface.</title>
        <authorList>
            <person name="Probst A.J."/>
            <person name="Ladd B."/>
            <person name="Jarett J.K."/>
            <person name="Geller-Mcgrath D.E."/>
            <person name="Sieber C.M.K."/>
            <person name="Emerson J.B."/>
            <person name="Anantharaman K."/>
            <person name="Thomas B.C."/>
            <person name="Malmstrom R."/>
            <person name="Stieglmeier M."/>
            <person name="Klingl A."/>
            <person name="Woyke T."/>
            <person name="Ryan C.M."/>
            <person name="Banfield J.F."/>
        </authorList>
    </citation>
    <scope>NUCLEOTIDE SEQUENCE [LARGE SCALE GENOMIC DNA]</scope>
</reference>
<dbReference type="PROSITE" id="PS50929">
    <property type="entry name" value="ABC_TM1F"/>
    <property type="match status" value="1"/>
</dbReference>
<evidence type="ECO:0000313" key="7">
    <source>
        <dbReference type="EMBL" id="PIZ94617.1"/>
    </source>
</evidence>
<dbReference type="GO" id="GO:0005886">
    <property type="term" value="C:plasma membrane"/>
    <property type="evidence" value="ECO:0007669"/>
    <property type="project" value="UniProtKB-SubCell"/>
</dbReference>
<dbReference type="InterPro" id="IPR036640">
    <property type="entry name" value="ABC1_TM_sf"/>
</dbReference>
<evidence type="ECO:0000256" key="1">
    <source>
        <dbReference type="ARBA" id="ARBA00004651"/>
    </source>
</evidence>
<comment type="caution">
    <text evidence="7">The sequence shown here is derived from an EMBL/GenBank/DDBJ whole genome shotgun (WGS) entry which is preliminary data.</text>
</comment>
<accession>A0A2M7V7E0</accession>
<evidence type="ECO:0000256" key="4">
    <source>
        <dbReference type="ARBA" id="ARBA00023136"/>
    </source>
</evidence>
<dbReference type="GO" id="GO:0015421">
    <property type="term" value="F:ABC-type oligopeptide transporter activity"/>
    <property type="evidence" value="ECO:0007669"/>
    <property type="project" value="TreeGrafter"/>
</dbReference>
<feature type="transmembrane region" description="Helical" evidence="5">
    <location>
        <begin position="167"/>
        <end position="185"/>
    </location>
</feature>
<evidence type="ECO:0000256" key="5">
    <source>
        <dbReference type="SAM" id="Phobius"/>
    </source>
</evidence>
<organism evidence="7 8">
    <name type="scientific">Candidatus Magasanikbacteria bacterium CG_4_10_14_0_2_um_filter_37_12</name>
    <dbReference type="NCBI Taxonomy" id="1974637"/>
    <lineage>
        <taxon>Bacteria</taxon>
        <taxon>Candidatus Magasanikiibacteriota</taxon>
    </lineage>
</organism>
<dbReference type="InterPro" id="IPR039421">
    <property type="entry name" value="Type_1_exporter"/>
</dbReference>
<feature type="domain" description="ABC transmembrane type-1" evidence="6">
    <location>
        <begin position="28"/>
        <end position="253"/>
    </location>
</feature>
<dbReference type="AlphaFoldDB" id="A0A2M7V7E0"/>
<dbReference type="SUPFAM" id="SSF90123">
    <property type="entry name" value="ABC transporter transmembrane region"/>
    <property type="match status" value="1"/>
</dbReference>
<proteinExistence type="predicted"/>
<feature type="transmembrane region" description="Helical" evidence="5">
    <location>
        <begin position="142"/>
        <end position="161"/>
    </location>
</feature>
<dbReference type="EMBL" id="PFPK01000037">
    <property type="protein sequence ID" value="PIZ94617.1"/>
    <property type="molecule type" value="Genomic_DNA"/>
</dbReference>
<comment type="subcellular location">
    <subcellularLocation>
        <location evidence="1">Cell membrane</location>
        <topology evidence="1">Multi-pass membrane protein</topology>
    </subcellularLocation>
</comment>
<name>A0A2M7V7E0_9BACT</name>
<evidence type="ECO:0000256" key="2">
    <source>
        <dbReference type="ARBA" id="ARBA00022692"/>
    </source>
</evidence>
<evidence type="ECO:0000259" key="6">
    <source>
        <dbReference type="PROSITE" id="PS50929"/>
    </source>
</evidence>
<keyword evidence="4 5" id="KW-0472">Membrane</keyword>
<dbReference type="Gene3D" id="1.20.1560.10">
    <property type="entry name" value="ABC transporter type 1, transmembrane domain"/>
    <property type="match status" value="1"/>
</dbReference>
<dbReference type="PANTHER" id="PTHR43394:SF1">
    <property type="entry name" value="ATP-BINDING CASSETTE SUB-FAMILY B MEMBER 10, MITOCHONDRIAL"/>
    <property type="match status" value="1"/>
</dbReference>
<sequence length="257" mass="29978">MTCHMKYRTKLTFKIYWQHVKKYKYSLLFTVLFIIIGDVFSIIAPYWYKKFFDVLVGNPEVSELFSIIKVIFFIGLLHWFFIRAAAFTNSYFQTSVMRDLANTCFAYLHKHSFSFFNNNFVGSLVKRVGRFYCSFEGVADRLIWDLLPIVVNVGLIIVVLYTIRPILGVSVLLWVVIFCTTNYFFSKYKLKYDVIKSELDTKATGVLADTVTNHSNIKLFVGYNRERDNLDLLLKSSRTCVDLLGIYPVFLTPHNGF</sequence>
<feature type="transmembrane region" description="Helical" evidence="5">
    <location>
        <begin position="67"/>
        <end position="88"/>
    </location>
</feature>
<keyword evidence="2 5" id="KW-0812">Transmembrane</keyword>
<protein>
    <recommendedName>
        <fullName evidence="6">ABC transmembrane type-1 domain-containing protein</fullName>
    </recommendedName>
</protein>
<dbReference type="PANTHER" id="PTHR43394">
    <property type="entry name" value="ATP-DEPENDENT PERMEASE MDL1, MITOCHONDRIAL"/>
    <property type="match status" value="1"/>
</dbReference>
<dbReference type="InterPro" id="IPR011527">
    <property type="entry name" value="ABC1_TM_dom"/>
</dbReference>
<dbReference type="Proteomes" id="UP000228568">
    <property type="component" value="Unassembled WGS sequence"/>
</dbReference>
<gene>
    <name evidence="7" type="ORF">COX81_02970</name>
</gene>
<dbReference type="GO" id="GO:0005524">
    <property type="term" value="F:ATP binding"/>
    <property type="evidence" value="ECO:0007669"/>
    <property type="project" value="InterPro"/>
</dbReference>
<evidence type="ECO:0000313" key="8">
    <source>
        <dbReference type="Proteomes" id="UP000228568"/>
    </source>
</evidence>
<feature type="transmembrane region" description="Helical" evidence="5">
    <location>
        <begin position="25"/>
        <end position="47"/>
    </location>
</feature>
<dbReference type="Pfam" id="PF00664">
    <property type="entry name" value="ABC_membrane"/>
    <property type="match status" value="1"/>
</dbReference>